<accession>A0A8J5S4J6</accession>
<dbReference type="UniPathway" id="UPA00378"/>
<evidence type="ECO:0000256" key="8">
    <source>
        <dbReference type="ARBA" id="ARBA00022989"/>
    </source>
</evidence>
<comment type="subcellular location">
    <subcellularLocation>
        <location evidence="1 12">Golgi apparatus membrane</location>
        <topology evidence="1 12">Single-pass type II membrane protein</topology>
    </subcellularLocation>
</comment>
<protein>
    <recommendedName>
        <fullName evidence="12">Alpha-1,3-mannosyl-glycoprotein 2-beta-N-acetylglucosaminyltransferase</fullName>
        <shortName evidence="12">GNT-I</shortName>
        <shortName evidence="12">GlcNAc-T I</shortName>
        <ecNumber evidence="12">2.4.1.101</ecNumber>
    </recommendedName>
    <alternativeName>
        <fullName evidence="12">N-glycosyl-oligosaccharide-glycoprotein N-acetylglucosaminyltransferase I</fullName>
    </alternativeName>
</protein>
<dbReference type="PANTHER" id="PTHR10468:SF0">
    <property type="entry name" value="ALPHA-1,3-MANNOSYL-GLYCOPROTEIN 2-BETA-N-ACETYLGLUCOSAMINYLTRANSFERASE"/>
    <property type="match status" value="1"/>
</dbReference>
<reference evidence="14" key="1">
    <citation type="journal article" date="2021" name="bioRxiv">
        <title>Whole Genome Assembly and Annotation of Northern Wild Rice, Zizania palustris L., Supports a Whole Genome Duplication in the Zizania Genus.</title>
        <authorList>
            <person name="Haas M."/>
            <person name="Kono T."/>
            <person name="Macchietto M."/>
            <person name="Millas R."/>
            <person name="McGilp L."/>
            <person name="Shao M."/>
            <person name="Duquette J."/>
            <person name="Hirsch C.N."/>
            <person name="Kimball J."/>
        </authorList>
    </citation>
    <scope>NUCLEOTIDE SEQUENCE</scope>
    <source>
        <tissue evidence="14">Fresh leaf tissue</tissue>
    </source>
</reference>
<evidence type="ECO:0000256" key="6">
    <source>
        <dbReference type="ARBA" id="ARBA00022723"/>
    </source>
</evidence>
<keyword evidence="11 12" id="KW-0464">Manganese</keyword>
<keyword evidence="10" id="KW-0472">Membrane</keyword>
<comment type="caution">
    <text evidence="14">The sequence shown here is derived from an EMBL/GenBank/DDBJ whole genome shotgun (WGS) entry which is preliminary data.</text>
</comment>
<evidence type="ECO:0000256" key="7">
    <source>
        <dbReference type="ARBA" id="ARBA00022968"/>
    </source>
</evidence>
<evidence type="ECO:0000256" key="10">
    <source>
        <dbReference type="ARBA" id="ARBA00023136"/>
    </source>
</evidence>
<evidence type="ECO:0000256" key="2">
    <source>
        <dbReference type="ARBA" id="ARBA00004922"/>
    </source>
</evidence>
<feature type="region of interest" description="Disordered" evidence="13">
    <location>
        <begin position="1"/>
        <end position="33"/>
    </location>
</feature>
<dbReference type="GO" id="GO:0030145">
    <property type="term" value="F:manganese ion binding"/>
    <property type="evidence" value="ECO:0007669"/>
    <property type="project" value="UniProtKB-UniRule"/>
</dbReference>
<evidence type="ECO:0000256" key="9">
    <source>
        <dbReference type="ARBA" id="ARBA00023034"/>
    </source>
</evidence>
<dbReference type="FunFam" id="3.10.180.20:FF:000002">
    <property type="entry name" value="Alpha-1,3-mannosyl-glycoprotein 2-beta-N-acetylglucosaminyltransferase"/>
    <property type="match status" value="1"/>
</dbReference>
<dbReference type="InterPro" id="IPR004139">
    <property type="entry name" value="Glyco_trans_13"/>
</dbReference>
<dbReference type="InterPro" id="IPR052261">
    <property type="entry name" value="Glycosyltransferase_13"/>
</dbReference>
<comment type="similarity">
    <text evidence="12">Belongs to the glycosyltransferase 13 family.</text>
</comment>
<dbReference type="EMBL" id="JAAALK010000287">
    <property type="protein sequence ID" value="KAG8060494.1"/>
    <property type="molecule type" value="Genomic_DNA"/>
</dbReference>
<keyword evidence="4" id="KW-0808">Transferase</keyword>
<dbReference type="GO" id="GO:0000139">
    <property type="term" value="C:Golgi membrane"/>
    <property type="evidence" value="ECO:0007669"/>
    <property type="project" value="UniProtKB-SubCell"/>
</dbReference>
<reference evidence="14" key="2">
    <citation type="submission" date="2021-02" db="EMBL/GenBank/DDBJ databases">
        <authorList>
            <person name="Kimball J.A."/>
            <person name="Haas M.W."/>
            <person name="Macchietto M."/>
            <person name="Kono T."/>
            <person name="Duquette J."/>
            <person name="Shao M."/>
        </authorList>
    </citation>
    <scope>NUCLEOTIDE SEQUENCE</scope>
    <source>
        <tissue evidence="14">Fresh leaf tissue</tissue>
    </source>
</reference>
<evidence type="ECO:0000256" key="12">
    <source>
        <dbReference type="RuleBase" id="RU368119"/>
    </source>
</evidence>
<evidence type="ECO:0000313" key="14">
    <source>
        <dbReference type="EMBL" id="KAG8060494.1"/>
    </source>
</evidence>
<evidence type="ECO:0000256" key="5">
    <source>
        <dbReference type="ARBA" id="ARBA00022692"/>
    </source>
</evidence>
<evidence type="ECO:0000256" key="1">
    <source>
        <dbReference type="ARBA" id="ARBA00004323"/>
    </source>
</evidence>
<sequence length="328" mass="37598">MKVDECTEQQVADGKEMASPTAPPLPSPVHHQRSSCDAISHLPYGHDKQRKYQTSVASKFPLFISQDGTNGEVKKKALSYTQITYMQHVDLEPVRTERPGELTAYYKIANHYKWALDELFIKHNFARVIILEDDMEIAPDFFDYFEAAANLLDNDKTIMAVSSWNDNGQKQFVYDPKALYRSDFFPGLGWMLTKTYNFGEHGSSMGQFFKQYLEPIKLNDVHIKWNSEDLSYLREDKFLIQFGKDVSTATPLSGSDAVLKAHNMDADVRIQYNDQGDFERIARQFGIFEEWKDGIPRTAYKGVVVFRYKSSPRRIYLVGPDSLGQLGV</sequence>
<dbReference type="OrthoDB" id="440755at2759"/>
<keyword evidence="7 12" id="KW-0735">Signal-anchor</keyword>
<organism evidence="14 15">
    <name type="scientific">Zizania palustris</name>
    <name type="common">Northern wild rice</name>
    <dbReference type="NCBI Taxonomy" id="103762"/>
    <lineage>
        <taxon>Eukaryota</taxon>
        <taxon>Viridiplantae</taxon>
        <taxon>Streptophyta</taxon>
        <taxon>Embryophyta</taxon>
        <taxon>Tracheophyta</taxon>
        <taxon>Spermatophyta</taxon>
        <taxon>Magnoliopsida</taxon>
        <taxon>Liliopsida</taxon>
        <taxon>Poales</taxon>
        <taxon>Poaceae</taxon>
        <taxon>BOP clade</taxon>
        <taxon>Oryzoideae</taxon>
        <taxon>Oryzeae</taxon>
        <taxon>Zizaniinae</taxon>
        <taxon>Zizania</taxon>
    </lineage>
</organism>
<gene>
    <name evidence="14" type="ORF">GUJ93_ZPchr0002g26269</name>
</gene>
<proteinExistence type="inferred from homology"/>
<evidence type="ECO:0000256" key="3">
    <source>
        <dbReference type="ARBA" id="ARBA00022676"/>
    </source>
</evidence>
<comment type="function">
    <text evidence="12">Initiates complex N-linked carbohydrate formation. Essential for the conversion of high-mannose to hybrid and complex N-glycans.</text>
</comment>
<dbReference type="AlphaFoldDB" id="A0A8J5S4J6"/>
<dbReference type="PANTHER" id="PTHR10468">
    <property type="entry name" value="PROTEIN O-LINKED-MANNOSE BETA-1,2-N-ACETYLGLUCOSAMINYLTRANSFERASE 1/ALPHA-1,3-MANNOSYL-GLYCOPROTEIN 2-BETA-N-ACETYLGLUCOSAMINYLTRANSFERASE"/>
    <property type="match status" value="1"/>
</dbReference>
<keyword evidence="3 12" id="KW-0328">Glycosyltransferase</keyword>
<dbReference type="GO" id="GO:0003827">
    <property type="term" value="F:alpha-1,3-mannosylglycoprotein 2-beta-N-acetylglucosaminyltransferase activity"/>
    <property type="evidence" value="ECO:0007669"/>
    <property type="project" value="UniProtKB-UniRule"/>
</dbReference>
<evidence type="ECO:0000256" key="11">
    <source>
        <dbReference type="ARBA" id="ARBA00023211"/>
    </source>
</evidence>
<evidence type="ECO:0000313" key="15">
    <source>
        <dbReference type="Proteomes" id="UP000729402"/>
    </source>
</evidence>
<keyword evidence="5" id="KW-0812">Transmembrane</keyword>
<keyword evidence="8" id="KW-1133">Transmembrane helix</keyword>
<dbReference type="Proteomes" id="UP000729402">
    <property type="component" value="Unassembled WGS sequence"/>
</dbReference>
<keyword evidence="9 12" id="KW-0333">Golgi apparatus</keyword>
<evidence type="ECO:0000256" key="4">
    <source>
        <dbReference type="ARBA" id="ARBA00022679"/>
    </source>
</evidence>
<comment type="cofactor">
    <cofactor evidence="12">
        <name>Mn(2+)</name>
        <dbReference type="ChEBI" id="CHEBI:29035"/>
    </cofactor>
    <text evidence="12">The cofactor is mostly bound to the substrate.</text>
</comment>
<keyword evidence="15" id="KW-1185">Reference proteome</keyword>
<comment type="pathway">
    <text evidence="2 12">Protein modification; protein glycosylation.</text>
</comment>
<evidence type="ECO:0000256" key="13">
    <source>
        <dbReference type="SAM" id="MobiDB-lite"/>
    </source>
</evidence>
<name>A0A8J5S4J6_ZIZPA</name>
<dbReference type="Pfam" id="PF03071">
    <property type="entry name" value="GNT-I"/>
    <property type="match status" value="1"/>
</dbReference>
<comment type="catalytic activity">
    <reaction evidence="12">
        <text>N(4)-(alpha-D-Man-(1-&gt;3)-[alpha-D-Man-(1-&gt;3)-[alpha-D-Man-(1-&gt;6)]-alpha-D-Man-(1-&gt;6)]-beta-D-Man-(1-&gt;4)-beta-D-GlcNAc-(1-&gt;4)-beta-D-GlcNAc)-L-asparaginyl-[protein] (N-glucan mannose isomer 5A1,2) + UDP-N-acetyl-alpha-D-glucosamine = N(4)-{beta-D-GlcNAc-(1-&gt;2)-alpha-D-Man-(1-&gt;3)-[alpha-D-Man-(1-&gt;3)-[alpha-D-Man-(1-&gt;6)]-alpha-D-Man-(1-&gt;6)]-beta-D-Man-(1-&gt;4)-beta-D-GlcNAc-(1-&gt;4)-beta-D-GlcNAc}-L-asparaginyl-[protein] + UDP + H(+)</text>
        <dbReference type="Rhea" id="RHEA:11456"/>
        <dbReference type="Rhea" id="RHEA-COMP:14367"/>
        <dbReference type="Rhea" id="RHEA-COMP:14368"/>
        <dbReference type="ChEBI" id="CHEBI:15378"/>
        <dbReference type="ChEBI" id="CHEBI:57705"/>
        <dbReference type="ChEBI" id="CHEBI:58223"/>
        <dbReference type="ChEBI" id="CHEBI:59087"/>
        <dbReference type="ChEBI" id="CHEBI:60625"/>
        <dbReference type="EC" id="2.4.1.101"/>
    </reaction>
</comment>
<keyword evidence="6 12" id="KW-0479">Metal-binding</keyword>
<dbReference type="EC" id="2.4.1.101" evidence="12"/>